<dbReference type="AlphaFoldDB" id="A0A1B7TDT3"/>
<reference evidence="2" key="1">
    <citation type="journal article" date="2016" name="Proc. Natl. Acad. Sci. U.S.A.">
        <title>Comparative genomics of biotechnologically important yeasts.</title>
        <authorList>
            <person name="Riley R."/>
            <person name="Haridas S."/>
            <person name="Wolfe K.H."/>
            <person name="Lopes M.R."/>
            <person name="Hittinger C.T."/>
            <person name="Goeker M."/>
            <person name="Salamov A.A."/>
            <person name="Wisecaver J.H."/>
            <person name="Long T.M."/>
            <person name="Calvey C.H."/>
            <person name="Aerts A.L."/>
            <person name="Barry K.W."/>
            <person name="Choi C."/>
            <person name="Clum A."/>
            <person name="Coughlan A.Y."/>
            <person name="Deshpande S."/>
            <person name="Douglass A.P."/>
            <person name="Hanson S.J."/>
            <person name="Klenk H.-P."/>
            <person name="LaButti K.M."/>
            <person name="Lapidus A."/>
            <person name="Lindquist E.A."/>
            <person name="Lipzen A.M."/>
            <person name="Meier-Kolthoff J.P."/>
            <person name="Ohm R.A."/>
            <person name="Otillar R.P."/>
            <person name="Pangilinan J.L."/>
            <person name="Peng Y."/>
            <person name="Rokas A."/>
            <person name="Rosa C.A."/>
            <person name="Scheuner C."/>
            <person name="Sibirny A.A."/>
            <person name="Slot J.C."/>
            <person name="Stielow J.B."/>
            <person name="Sun H."/>
            <person name="Kurtzman C.P."/>
            <person name="Blackwell M."/>
            <person name="Grigoriev I.V."/>
            <person name="Jeffries T.W."/>
        </authorList>
    </citation>
    <scope>NUCLEOTIDE SEQUENCE [LARGE SCALE GENOMIC DNA]</scope>
    <source>
        <strain evidence="2">NRRL Y-1626</strain>
    </source>
</reference>
<evidence type="ECO:0000313" key="1">
    <source>
        <dbReference type="EMBL" id="OBA26825.1"/>
    </source>
</evidence>
<dbReference type="OrthoDB" id="3972133at2759"/>
<dbReference type="Proteomes" id="UP000092321">
    <property type="component" value="Unassembled WGS sequence"/>
</dbReference>
<organism evidence="1 2">
    <name type="scientific">Hanseniaspora valbyensis NRRL Y-1626</name>
    <dbReference type="NCBI Taxonomy" id="766949"/>
    <lineage>
        <taxon>Eukaryota</taxon>
        <taxon>Fungi</taxon>
        <taxon>Dikarya</taxon>
        <taxon>Ascomycota</taxon>
        <taxon>Saccharomycotina</taxon>
        <taxon>Saccharomycetes</taxon>
        <taxon>Saccharomycodales</taxon>
        <taxon>Saccharomycodaceae</taxon>
        <taxon>Hanseniaspora</taxon>
    </lineage>
</organism>
<evidence type="ECO:0000313" key="2">
    <source>
        <dbReference type="Proteomes" id="UP000092321"/>
    </source>
</evidence>
<name>A0A1B7TDT3_9ASCO</name>
<sequence length="391" mass="45856">MPMKNGKKMFLNNTISKYVKIVDKMSGGHNIKLNGSHDSTTQYIVFLKGLNSYESMNLILGLIESRPFCKILNIDHDYNTYIQNKNDEKYNAKFQEILQNLNKRYWHFNLPDFNNNLISEGKKEILDDYSNNTVVELVNFIKLSKETSSKEIYKETTPILFILDNFPQDLTENSNKHNGNDNKILKINSTEFIKSNYKNISLIIKILKYFLYLNNKILKLDLYLIQLGTIDNLRSISINPFNFLVKGWKSFKNQEQQIKINAKIDSRKWLYEQQSASLQQFWESLLLENSLENNKIKTNFLSVRMAPTIYTVEDRVTIPMRSGNGVLITMTIPVPPPDPSIPMNYVEKRITQRIIKRLSIGIHGEQFEYGFYDKIDRVMSKYWRQTIHDSL</sequence>
<gene>
    <name evidence="1" type="ORF">HANVADRAFT_2466</name>
</gene>
<protein>
    <submittedName>
        <fullName evidence="1">Uncharacterized protein</fullName>
    </submittedName>
</protein>
<proteinExistence type="predicted"/>
<dbReference type="EMBL" id="LXPE01000013">
    <property type="protein sequence ID" value="OBA26825.1"/>
    <property type="molecule type" value="Genomic_DNA"/>
</dbReference>
<comment type="caution">
    <text evidence="1">The sequence shown here is derived from an EMBL/GenBank/DDBJ whole genome shotgun (WGS) entry which is preliminary data.</text>
</comment>
<keyword evidence="2" id="KW-1185">Reference proteome</keyword>
<accession>A0A1B7TDT3</accession>